<feature type="binding site" evidence="5">
    <location>
        <position position="90"/>
    </location>
    <ligand>
        <name>S-adenosyl-L-methionine</name>
        <dbReference type="ChEBI" id="CHEBI:59789"/>
    </ligand>
</feature>
<proteinExistence type="inferred from homology"/>
<dbReference type="EMBL" id="BSNG01000002">
    <property type="protein sequence ID" value="GLQ11755.1"/>
    <property type="molecule type" value="Genomic_DNA"/>
</dbReference>
<name>A0ABQ5UKP1_9HYPH</name>
<dbReference type="InterPro" id="IPR029063">
    <property type="entry name" value="SAM-dependent_MTases_sf"/>
</dbReference>
<comment type="catalytic activity">
    <reaction evidence="5">
        <text>a 3-demethylubiquinol + S-adenosyl-L-methionine = a ubiquinol + S-adenosyl-L-homocysteine + H(+)</text>
        <dbReference type="Rhea" id="RHEA:44380"/>
        <dbReference type="Rhea" id="RHEA-COMP:9566"/>
        <dbReference type="Rhea" id="RHEA-COMP:10914"/>
        <dbReference type="ChEBI" id="CHEBI:15378"/>
        <dbReference type="ChEBI" id="CHEBI:17976"/>
        <dbReference type="ChEBI" id="CHEBI:57856"/>
        <dbReference type="ChEBI" id="CHEBI:59789"/>
        <dbReference type="ChEBI" id="CHEBI:84422"/>
        <dbReference type="EC" id="2.1.1.64"/>
    </reaction>
</comment>
<dbReference type="HAMAP" id="MF_00472">
    <property type="entry name" value="UbiG"/>
    <property type="match status" value="1"/>
</dbReference>
<comment type="pathway">
    <text evidence="5">Cofactor biosynthesis; ubiquinone biosynthesis.</text>
</comment>
<protein>
    <recommendedName>
        <fullName evidence="5">Ubiquinone biosynthesis O-methyltransferase</fullName>
    </recommendedName>
    <alternativeName>
        <fullName evidence="5">2-polyprenyl-6-hydroxyphenol methylase</fullName>
        <ecNumber evidence="5">2.1.1.222</ecNumber>
    </alternativeName>
    <alternativeName>
        <fullName evidence="5">3-demethylubiquinone 3-O-methyltransferase</fullName>
        <ecNumber evidence="5">2.1.1.64</ecNumber>
    </alternativeName>
</protein>
<dbReference type="CDD" id="cd02440">
    <property type="entry name" value="AdoMet_MTases"/>
    <property type="match status" value="1"/>
</dbReference>
<keyword evidence="2 5" id="KW-0808">Transferase</keyword>
<keyword evidence="7" id="KW-1185">Reference proteome</keyword>
<comment type="similarity">
    <text evidence="5">Belongs to the methyltransferase superfamily. UbiG/COQ3 family.</text>
</comment>
<dbReference type="SUPFAM" id="SSF53335">
    <property type="entry name" value="S-adenosyl-L-methionine-dependent methyltransferases"/>
    <property type="match status" value="1"/>
</dbReference>
<dbReference type="Pfam" id="PF13489">
    <property type="entry name" value="Methyltransf_23"/>
    <property type="match status" value="1"/>
</dbReference>
<gene>
    <name evidence="5 6" type="primary">ubiG</name>
    <name evidence="6" type="ORF">GCM10007913_36870</name>
</gene>
<feature type="binding site" evidence="5">
    <location>
        <position position="38"/>
    </location>
    <ligand>
        <name>S-adenosyl-L-methionine</name>
        <dbReference type="ChEBI" id="CHEBI:59789"/>
    </ligand>
</feature>
<dbReference type="PANTHER" id="PTHR43464:SF19">
    <property type="entry name" value="UBIQUINONE BIOSYNTHESIS O-METHYLTRANSFERASE, MITOCHONDRIAL"/>
    <property type="match status" value="1"/>
</dbReference>
<dbReference type="RefSeq" id="WP_284393361.1">
    <property type="nucleotide sequence ID" value="NZ_BSNG01000002.1"/>
</dbReference>
<keyword evidence="1 5" id="KW-0489">Methyltransferase</keyword>
<dbReference type="InterPro" id="IPR010233">
    <property type="entry name" value="UbiG_MeTrfase"/>
</dbReference>
<evidence type="ECO:0000313" key="7">
    <source>
        <dbReference type="Proteomes" id="UP001161406"/>
    </source>
</evidence>
<comment type="catalytic activity">
    <reaction evidence="5">
        <text>a 3-(all-trans-polyprenyl)benzene-1,2-diol + S-adenosyl-L-methionine = a 2-methoxy-6-(all-trans-polyprenyl)phenol + S-adenosyl-L-homocysteine + H(+)</text>
        <dbReference type="Rhea" id="RHEA:31411"/>
        <dbReference type="Rhea" id="RHEA-COMP:9550"/>
        <dbReference type="Rhea" id="RHEA-COMP:9551"/>
        <dbReference type="ChEBI" id="CHEBI:15378"/>
        <dbReference type="ChEBI" id="CHEBI:57856"/>
        <dbReference type="ChEBI" id="CHEBI:59789"/>
        <dbReference type="ChEBI" id="CHEBI:62729"/>
        <dbReference type="ChEBI" id="CHEBI:62731"/>
        <dbReference type="EC" id="2.1.1.222"/>
    </reaction>
</comment>
<keyword evidence="6" id="KW-0830">Ubiquinone</keyword>
<dbReference type="EC" id="2.1.1.64" evidence="5"/>
<dbReference type="Gene3D" id="3.40.50.150">
    <property type="entry name" value="Vaccinia Virus protein VP39"/>
    <property type="match status" value="1"/>
</dbReference>
<feature type="binding site" evidence="5">
    <location>
        <position position="69"/>
    </location>
    <ligand>
        <name>S-adenosyl-L-methionine</name>
        <dbReference type="ChEBI" id="CHEBI:59789"/>
    </ligand>
</feature>
<organism evidence="6 7">
    <name type="scientific">Devosia yakushimensis</name>
    <dbReference type="NCBI Taxonomy" id="470028"/>
    <lineage>
        <taxon>Bacteria</taxon>
        <taxon>Pseudomonadati</taxon>
        <taxon>Pseudomonadota</taxon>
        <taxon>Alphaproteobacteria</taxon>
        <taxon>Hyphomicrobiales</taxon>
        <taxon>Devosiaceae</taxon>
        <taxon>Devosia</taxon>
    </lineage>
</organism>
<accession>A0ABQ5UKP1</accession>
<feature type="binding site" evidence="5">
    <location>
        <position position="133"/>
    </location>
    <ligand>
        <name>S-adenosyl-L-methionine</name>
        <dbReference type="ChEBI" id="CHEBI:59789"/>
    </ligand>
</feature>
<comment type="caution">
    <text evidence="6">The sequence shown here is derived from an EMBL/GenBank/DDBJ whole genome shotgun (WGS) entry which is preliminary data.</text>
</comment>
<dbReference type="NCBIfam" id="TIGR01983">
    <property type="entry name" value="UbiG"/>
    <property type="match status" value="1"/>
</dbReference>
<reference evidence="6" key="2">
    <citation type="submission" date="2023-01" db="EMBL/GenBank/DDBJ databases">
        <title>Draft genome sequence of Devosia yakushimensis strain NBRC 103855.</title>
        <authorList>
            <person name="Sun Q."/>
            <person name="Mori K."/>
        </authorList>
    </citation>
    <scope>NUCLEOTIDE SEQUENCE</scope>
    <source>
        <strain evidence="6">NBRC 103855</strain>
    </source>
</reference>
<dbReference type="PANTHER" id="PTHR43464">
    <property type="entry name" value="METHYLTRANSFERASE"/>
    <property type="match status" value="1"/>
</dbReference>
<keyword evidence="3 5" id="KW-0831">Ubiquinone biosynthesis</keyword>
<dbReference type="Proteomes" id="UP001161406">
    <property type="component" value="Unassembled WGS sequence"/>
</dbReference>
<evidence type="ECO:0000256" key="4">
    <source>
        <dbReference type="ARBA" id="ARBA00022691"/>
    </source>
</evidence>
<reference evidence="6" key="1">
    <citation type="journal article" date="2014" name="Int. J. Syst. Evol. Microbiol.">
        <title>Complete genome of a new Firmicutes species belonging to the dominant human colonic microbiota ('Ruminococcus bicirculans') reveals two chromosomes and a selective capacity to utilize plant glucans.</title>
        <authorList>
            <consortium name="NISC Comparative Sequencing Program"/>
            <person name="Wegmann U."/>
            <person name="Louis P."/>
            <person name="Goesmann A."/>
            <person name="Henrissat B."/>
            <person name="Duncan S.H."/>
            <person name="Flint H.J."/>
        </authorList>
    </citation>
    <scope>NUCLEOTIDE SEQUENCE</scope>
    <source>
        <strain evidence="6">NBRC 103855</strain>
    </source>
</reference>
<evidence type="ECO:0000313" key="6">
    <source>
        <dbReference type="EMBL" id="GLQ11755.1"/>
    </source>
</evidence>
<evidence type="ECO:0000256" key="1">
    <source>
        <dbReference type="ARBA" id="ARBA00022603"/>
    </source>
</evidence>
<evidence type="ECO:0000256" key="2">
    <source>
        <dbReference type="ARBA" id="ARBA00022679"/>
    </source>
</evidence>
<dbReference type="EC" id="2.1.1.222" evidence="5"/>
<evidence type="ECO:0000256" key="5">
    <source>
        <dbReference type="HAMAP-Rule" id="MF_00472"/>
    </source>
</evidence>
<evidence type="ECO:0000256" key="3">
    <source>
        <dbReference type="ARBA" id="ARBA00022688"/>
    </source>
</evidence>
<comment type="function">
    <text evidence="5">O-methyltransferase that catalyzes the 2 O-methylation steps in the ubiquinone biosynthetic pathway.</text>
</comment>
<sequence length="247" mass="27237">MTQTTINQAEIAKFTAMAEEWWDPKGKFKPLHKFSPVRLGYIRDHLLSHFGRDGSAMRPFEGLTILDVGCGGGLLCEPLARLGASVTGIDAAERNITIAKLHAEQSGLEIDYQATTSEALAATGKKYDMVLNMEVVEHVDNVPLYMKSCADLVKPGGLMLTATLNRTARAYALAIVGAEHILRWLPVGTHDWNKFLTPDEIKALLTRNGLRITGETGVVYHPLTDEWRASRDMGVNYMVMAERPALS</sequence>
<keyword evidence="4 5" id="KW-0949">S-adenosyl-L-methionine</keyword>